<evidence type="ECO:0000256" key="2">
    <source>
        <dbReference type="ARBA" id="ARBA00022723"/>
    </source>
</evidence>
<dbReference type="Gene3D" id="3.90.850.10">
    <property type="entry name" value="Fumarylacetoacetase-like, C-terminal domain"/>
    <property type="match status" value="1"/>
</dbReference>
<dbReference type="PANTHER" id="PTHR42796">
    <property type="entry name" value="FUMARYLACETOACETATE HYDROLASE DOMAIN-CONTAINING PROTEIN 2A-RELATED"/>
    <property type="match status" value="1"/>
</dbReference>
<dbReference type="InterPro" id="IPR036663">
    <property type="entry name" value="Fumarylacetoacetase_C_sf"/>
</dbReference>
<accession>A0A4Q0MN72</accession>
<feature type="domain" description="Fumarylacetoacetase-like C-terminal" evidence="3">
    <location>
        <begin position="73"/>
        <end position="278"/>
    </location>
</feature>
<dbReference type="Pfam" id="PF01557">
    <property type="entry name" value="FAA_hydrolase"/>
    <property type="match status" value="1"/>
</dbReference>
<evidence type="ECO:0000313" key="5">
    <source>
        <dbReference type="Proteomes" id="UP000289708"/>
    </source>
</evidence>
<dbReference type="SUPFAM" id="SSF56529">
    <property type="entry name" value="FAH"/>
    <property type="match status" value="1"/>
</dbReference>
<evidence type="ECO:0000259" key="3">
    <source>
        <dbReference type="Pfam" id="PF01557"/>
    </source>
</evidence>
<dbReference type="GO" id="GO:0046872">
    <property type="term" value="F:metal ion binding"/>
    <property type="evidence" value="ECO:0007669"/>
    <property type="project" value="UniProtKB-KW"/>
</dbReference>
<dbReference type="GO" id="GO:0016853">
    <property type="term" value="F:isomerase activity"/>
    <property type="evidence" value="ECO:0007669"/>
    <property type="project" value="UniProtKB-ARBA"/>
</dbReference>
<organism evidence="4 5">
    <name type="scientific">Hansschlegelia zhihuaiae</name>
    <dbReference type="NCBI Taxonomy" id="405005"/>
    <lineage>
        <taxon>Bacteria</taxon>
        <taxon>Pseudomonadati</taxon>
        <taxon>Pseudomonadota</taxon>
        <taxon>Alphaproteobacteria</taxon>
        <taxon>Hyphomicrobiales</taxon>
        <taxon>Methylopilaceae</taxon>
        <taxon>Hansschlegelia</taxon>
    </lineage>
</organism>
<reference evidence="4 5" key="1">
    <citation type="submission" date="2018-12" db="EMBL/GenBank/DDBJ databases">
        <title>bacterium Hansschlegelia zhihuaiae S113.</title>
        <authorList>
            <person name="He J."/>
        </authorList>
    </citation>
    <scope>NUCLEOTIDE SEQUENCE [LARGE SCALE GENOMIC DNA]</scope>
    <source>
        <strain evidence="4 5">S 113</strain>
    </source>
</reference>
<evidence type="ECO:0000313" key="4">
    <source>
        <dbReference type="EMBL" id="RXF75194.1"/>
    </source>
</evidence>
<sequence length="300" mass="32189">MKLVRFGERGAERPGLIDAEGRVRDLSDVVPDVAGDALTADGLARIRERDPASLPEVPVGARLGPCVGNVRNFIGVGLNFADHAAETGLRVPREPILFNKAPNCVSGPNDDVMLPKAAQKVDWEVELAIVIGDRASNVEEADALSHIAGVCICNDVTERHFQTERSGQWTKGKGCPTFGPLGPWLVTLDEAGDLDNLAMWLDVNGRRMQDGSTSTMIFRVPYLVSYVSTFMTLDPGDVITTGTPPGVGMAMNPPVFLKAGDTMRLGIAGLGEQQQTIVPYRETEGGRGSSAYKTGFDIPR</sequence>
<keyword evidence="2" id="KW-0479">Metal-binding</keyword>
<dbReference type="Proteomes" id="UP000289708">
    <property type="component" value="Unassembled WGS sequence"/>
</dbReference>
<dbReference type="AlphaFoldDB" id="A0A4Q0MN72"/>
<evidence type="ECO:0000256" key="1">
    <source>
        <dbReference type="ARBA" id="ARBA00010211"/>
    </source>
</evidence>
<keyword evidence="5" id="KW-1185">Reference proteome</keyword>
<dbReference type="InterPro" id="IPR011234">
    <property type="entry name" value="Fumarylacetoacetase-like_C"/>
</dbReference>
<dbReference type="GO" id="GO:0019752">
    <property type="term" value="P:carboxylic acid metabolic process"/>
    <property type="evidence" value="ECO:0007669"/>
    <property type="project" value="UniProtKB-ARBA"/>
</dbReference>
<dbReference type="EMBL" id="RYFI01000002">
    <property type="protein sequence ID" value="RXF75194.1"/>
    <property type="molecule type" value="Genomic_DNA"/>
</dbReference>
<proteinExistence type="inferred from homology"/>
<dbReference type="PANTHER" id="PTHR42796:SF4">
    <property type="entry name" value="FUMARYLACETOACETATE HYDROLASE DOMAIN-CONTAINING PROTEIN 2A"/>
    <property type="match status" value="1"/>
</dbReference>
<name>A0A4Q0MN72_9HYPH</name>
<dbReference type="RefSeq" id="WP_128776183.1">
    <property type="nucleotide sequence ID" value="NZ_RYFI01000002.1"/>
</dbReference>
<comment type="similarity">
    <text evidence="1">Belongs to the FAH family.</text>
</comment>
<comment type="caution">
    <text evidence="4">The sequence shown here is derived from an EMBL/GenBank/DDBJ whole genome shotgun (WGS) entry which is preliminary data.</text>
</comment>
<protein>
    <submittedName>
        <fullName evidence="4">FAA hydrolase family protein</fullName>
    </submittedName>
</protein>
<dbReference type="FunFam" id="3.90.850.10:FF:000002">
    <property type="entry name" value="2-hydroxyhepta-2,4-diene-1,7-dioate isomerase"/>
    <property type="match status" value="1"/>
</dbReference>
<gene>
    <name evidence="4" type="ORF">EK403_02720</name>
</gene>
<keyword evidence="4" id="KW-0378">Hydrolase</keyword>
<dbReference type="OrthoDB" id="5197601at2"/>
<dbReference type="InterPro" id="IPR051121">
    <property type="entry name" value="FAH"/>
</dbReference>
<dbReference type="GO" id="GO:0016787">
    <property type="term" value="F:hydrolase activity"/>
    <property type="evidence" value="ECO:0007669"/>
    <property type="project" value="UniProtKB-KW"/>
</dbReference>